<feature type="region of interest" description="Disordered" evidence="1">
    <location>
        <begin position="1"/>
        <end position="25"/>
    </location>
</feature>
<feature type="domain" description="C2H2-type" evidence="2">
    <location>
        <begin position="53"/>
        <end position="80"/>
    </location>
</feature>
<feature type="non-terminal residue" evidence="3">
    <location>
        <position position="1"/>
    </location>
</feature>
<feature type="non-terminal residue" evidence="3">
    <location>
        <position position="235"/>
    </location>
</feature>
<feature type="domain" description="C2H2-type" evidence="2">
    <location>
        <begin position="163"/>
        <end position="190"/>
    </location>
</feature>
<reference evidence="3 4" key="1">
    <citation type="submission" date="2016-05" db="EMBL/GenBank/DDBJ databases">
        <title>A degradative enzymes factory behind the ericoid mycorrhizal symbiosis.</title>
        <authorList>
            <consortium name="DOE Joint Genome Institute"/>
            <person name="Martino E."/>
            <person name="Morin E."/>
            <person name="Grelet G."/>
            <person name="Kuo A."/>
            <person name="Kohler A."/>
            <person name="Daghino S."/>
            <person name="Barry K."/>
            <person name="Choi C."/>
            <person name="Cichocki N."/>
            <person name="Clum A."/>
            <person name="Copeland A."/>
            <person name="Hainaut M."/>
            <person name="Haridas S."/>
            <person name="Labutti K."/>
            <person name="Lindquist E."/>
            <person name="Lipzen A."/>
            <person name="Khouja H.-R."/>
            <person name="Murat C."/>
            <person name="Ohm R."/>
            <person name="Olson A."/>
            <person name="Spatafora J."/>
            <person name="Veneault-Fourrey C."/>
            <person name="Henrissat B."/>
            <person name="Grigoriev I."/>
            <person name="Martin F."/>
            <person name="Perotto S."/>
        </authorList>
    </citation>
    <scope>NUCLEOTIDE SEQUENCE [LARGE SCALE GENOMIC DNA]</scope>
    <source>
        <strain evidence="3 4">UAMH 7357</strain>
    </source>
</reference>
<dbReference type="OrthoDB" id="5388486at2759"/>
<keyword evidence="4" id="KW-1185">Reference proteome</keyword>
<feature type="domain" description="C2H2-type" evidence="2">
    <location>
        <begin position="86"/>
        <end position="126"/>
    </location>
</feature>
<dbReference type="Gene3D" id="3.30.160.60">
    <property type="entry name" value="Classic Zinc Finger"/>
    <property type="match status" value="1"/>
</dbReference>
<proteinExistence type="predicted"/>
<protein>
    <recommendedName>
        <fullName evidence="2">C2H2-type domain-containing protein</fullName>
    </recommendedName>
</protein>
<dbReference type="AlphaFoldDB" id="A0A2J6QGX4"/>
<evidence type="ECO:0000259" key="2">
    <source>
        <dbReference type="SMART" id="SM00355"/>
    </source>
</evidence>
<organism evidence="3 4">
    <name type="scientific">Hyaloscypha hepaticicola</name>
    <dbReference type="NCBI Taxonomy" id="2082293"/>
    <lineage>
        <taxon>Eukaryota</taxon>
        <taxon>Fungi</taxon>
        <taxon>Dikarya</taxon>
        <taxon>Ascomycota</taxon>
        <taxon>Pezizomycotina</taxon>
        <taxon>Leotiomycetes</taxon>
        <taxon>Helotiales</taxon>
        <taxon>Hyaloscyphaceae</taxon>
        <taxon>Hyaloscypha</taxon>
    </lineage>
</organism>
<dbReference type="InterPro" id="IPR013087">
    <property type="entry name" value="Znf_C2H2_type"/>
</dbReference>
<feature type="domain" description="C2H2-type" evidence="2">
    <location>
        <begin position="25"/>
        <end position="49"/>
    </location>
</feature>
<gene>
    <name evidence="3" type="ORF">NA56DRAFT_546282</name>
</gene>
<evidence type="ECO:0000313" key="4">
    <source>
        <dbReference type="Proteomes" id="UP000235672"/>
    </source>
</evidence>
<dbReference type="EMBL" id="KZ613470">
    <property type="protein sequence ID" value="PMD25521.1"/>
    <property type="molecule type" value="Genomic_DNA"/>
</dbReference>
<dbReference type="PANTHER" id="PTHR23225:SF2">
    <property type="entry name" value="AT09679P-RELATED"/>
    <property type="match status" value="1"/>
</dbReference>
<dbReference type="Proteomes" id="UP000235672">
    <property type="component" value="Unassembled WGS sequence"/>
</dbReference>
<name>A0A2J6QGX4_9HELO</name>
<dbReference type="GO" id="GO:0003700">
    <property type="term" value="F:DNA-binding transcription factor activity"/>
    <property type="evidence" value="ECO:0007669"/>
    <property type="project" value="InterPro"/>
</dbReference>
<dbReference type="InterPro" id="IPR039970">
    <property type="entry name" value="TF_Grauzone"/>
</dbReference>
<evidence type="ECO:0000313" key="3">
    <source>
        <dbReference type="EMBL" id="PMD25521.1"/>
    </source>
</evidence>
<sequence>STKISPPTKRSRPTKAAKGTKGQQHQCKTCDHAPFKDAAALQRHNASTHTRAFVCVFAFAGCTSTFASKNEWKRHVSSQHLNLSAWVCELQACSKVLTTPKSGGPQTKGSEFNRKDLFIQHLRRMHAPFAVKRMQKKNPEWEEKLKELAMSCLKVKRQAPSRLQCPAPACGTIFEGSSCWDDRMEHVGKHLEKAAGSSAEIRQESDGLLVQWAVREGIVESKGGNGYRLCGSGRE</sequence>
<dbReference type="STRING" id="1745343.A0A2J6QGX4"/>
<dbReference type="SMART" id="SM00355">
    <property type="entry name" value="ZnF_C2H2"/>
    <property type="match status" value="4"/>
</dbReference>
<evidence type="ECO:0000256" key="1">
    <source>
        <dbReference type="SAM" id="MobiDB-lite"/>
    </source>
</evidence>
<dbReference type="PANTHER" id="PTHR23225">
    <property type="entry name" value="ZINC FINGER PROTEIN"/>
    <property type="match status" value="1"/>
</dbReference>
<accession>A0A2J6QGX4</accession>